<comment type="caution">
    <text evidence="1">The sequence shown here is derived from an EMBL/GenBank/DDBJ whole genome shotgun (WGS) entry which is preliminary data.</text>
</comment>
<dbReference type="AlphaFoldDB" id="A0A9P7UEK5"/>
<proteinExistence type="predicted"/>
<protein>
    <submittedName>
        <fullName evidence="1">Uncharacterized protein</fullName>
    </submittedName>
</protein>
<sequence>MGHTPRSISRTVASCSRTLGRFHERLCCGLMSRRETSLPTVQIVCHPMIPNSQETRIIPRSSMLLHRTDTLCETDRLGL</sequence>
<evidence type="ECO:0000313" key="1">
    <source>
        <dbReference type="EMBL" id="KAG7053768.1"/>
    </source>
</evidence>
<evidence type="ECO:0000313" key="2">
    <source>
        <dbReference type="Proteomes" id="UP000699042"/>
    </source>
</evidence>
<keyword evidence="2" id="KW-1185">Reference proteome</keyword>
<accession>A0A9P7UEK5</accession>
<organism evidence="1 2">
    <name type="scientific">Colletotrichum scovillei</name>
    <dbReference type="NCBI Taxonomy" id="1209932"/>
    <lineage>
        <taxon>Eukaryota</taxon>
        <taxon>Fungi</taxon>
        <taxon>Dikarya</taxon>
        <taxon>Ascomycota</taxon>
        <taxon>Pezizomycotina</taxon>
        <taxon>Sordariomycetes</taxon>
        <taxon>Hypocreomycetidae</taxon>
        <taxon>Glomerellales</taxon>
        <taxon>Glomerellaceae</taxon>
        <taxon>Colletotrichum</taxon>
        <taxon>Colletotrichum acutatum species complex</taxon>
    </lineage>
</organism>
<dbReference type="EMBL" id="JAESDN010000003">
    <property type="protein sequence ID" value="KAG7053768.1"/>
    <property type="molecule type" value="Genomic_DNA"/>
</dbReference>
<gene>
    <name evidence="1" type="ORF">JMJ77_000849</name>
</gene>
<name>A0A9P7UEK5_9PEZI</name>
<reference evidence="1" key="1">
    <citation type="submission" date="2021-05" db="EMBL/GenBank/DDBJ databases">
        <title>Comparative genomics of three Colletotrichum scovillei strains and genetic complementation revealed genes involved fungal growth and virulence on chili pepper.</title>
        <authorList>
            <person name="Hsieh D.-K."/>
            <person name="Chuang S.-C."/>
            <person name="Chen C.-Y."/>
            <person name="Chao Y.-T."/>
            <person name="Lu M.-Y.J."/>
            <person name="Lee M.-H."/>
            <person name="Shih M.-C."/>
        </authorList>
    </citation>
    <scope>NUCLEOTIDE SEQUENCE</scope>
    <source>
        <strain evidence="1">Coll-153</strain>
    </source>
</reference>
<dbReference type="Proteomes" id="UP000699042">
    <property type="component" value="Unassembled WGS sequence"/>
</dbReference>